<dbReference type="SUPFAM" id="SSF82185">
    <property type="entry name" value="Histone H3 K4-specific methyltransferase SET7/9 N-terminal domain"/>
    <property type="match status" value="2"/>
</dbReference>
<dbReference type="PANTHER" id="PTHR46511:SF1">
    <property type="entry name" value="MORN REPEAT-CONTAINING PROTEIN 3"/>
    <property type="match status" value="1"/>
</dbReference>
<dbReference type="EMBL" id="CAJOBH010004045">
    <property type="protein sequence ID" value="CAF3975868.1"/>
    <property type="molecule type" value="Genomic_DNA"/>
</dbReference>
<protein>
    <recommendedName>
        <fullName evidence="4">MORN repeat-containing protein 3</fullName>
    </recommendedName>
</protein>
<keyword evidence="2" id="KW-0677">Repeat</keyword>
<dbReference type="AlphaFoldDB" id="A0A815YK85"/>
<evidence type="ECO:0000256" key="5">
    <source>
        <dbReference type="ARBA" id="ARBA00045851"/>
    </source>
</evidence>
<gene>
    <name evidence="8" type="ORF">BYL167_LOCUS12340</name>
    <name evidence="6" type="ORF">CJN711_LOCUS664</name>
    <name evidence="7" type="ORF">KQP761_LOCUS19261</name>
</gene>
<dbReference type="Proteomes" id="UP000663855">
    <property type="component" value="Unassembled WGS sequence"/>
</dbReference>
<comment type="function">
    <text evidence="5">Assembles a suppression complex (suppresome) by tethering SIRT1 and MDM2 to regulate composite modifications of p53/TP53. Confers both deacetylation-mediated functional inactivation, by SIRT1, and ubiquitination-dependent degradation, by MDM2, of p53/TP53, promoting a proliferative and cell survival behaviors. May play a role in the regulation of spermatogenesis.</text>
</comment>
<dbReference type="PANTHER" id="PTHR46511">
    <property type="entry name" value="MORN REPEAT-CONTAINING PROTEIN 3"/>
    <property type="match status" value="1"/>
</dbReference>
<evidence type="ECO:0000313" key="8">
    <source>
        <dbReference type="EMBL" id="CAF3975868.1"/>
    </source>
</evidence>
<name>A0A815YK85_9BILA</name>
<evidence type="ECO:0000256" key="3">
    <source>
        <dbReference type="ARBA" id="ARBA00023329"/>
    </source>
</evidence>
<dbReference type="OrthoDB" id="270720at2759"/>
<evidence type="ECO:0000256" key="1">
    <source>
        <dbReference type="ARBA" id="ARBA00004218"/>
    </source>
</evidence>
<evidence type="ECO:0000313" key="7">
    <source>
        <dbReference type="EMBL" id="CAF1571946.1"/>
    </source>
</evidence>
<evidence type="ECO:0000313" key="6">
    <source>
        <dbReference type="EMBL" id="CAF0966582.1"/>
    </source>
</evidence>
<dbReference type="FunFam" id="2.20.110.10:FF:000002">
    <property type="entry name" value="Phosphatidylinositol 4-phosphate 5-kinase 8"/>
    <property type="match status" value="1"/>
</dbReference>
<dbReference type="GO" id="GO:0001669">
    <property type="term" value="C:acrosomal vesicle"/>
    <property type="evidence" value="ECO:0007669"/>
    <property type="project" value="UniProtKB-SubCell"/>
</dbReference>
<organism evidence="7 9">
    <name type="scientific">Rotaria magnacalcarata</name>
    <dbReference type="NCBI Taxonomy" id="392030"/>
    <lineage>
        <taxon>Eukaryota</taxon>
        <taxon>Metazoa</taxon>
        <taxon>Spiralia</taxon>
        <taxon>Gnathifera</taxon>
        <taxon>Rotifera</taxon>
        <taxon>Eurotatoria</taxon>
        <taxon>Bdelloidea</taxon>
        <taxon>Philodinida</taxon>
        <taxon>Philodinidae</taxon>
        <taxon>Rotaria</taxon>
    </lineage>
</organism>
<keyword evidence="3" id="KW-0968">Cytoplasmic vesicle</keyword>
<evidence type="ECO:0000256" key="4">
    <source>
        <dbReference type="ARBA" id="ARBA00039854"/>
    </source>
</evidence>
<comment type="subcellular location">
    <subcellularLocation>
        <location evidence="1">Cytoplasmic vesicle</location>
        <location evidence="1">Secretory vesicle</location>
        <location evidence="1">Acrosome</location>
    </subcellularLocation>
</comment>
<dbReference type="Proteomes" id="UP000663834">
    <property type="component" value="Unassembled WGS sequence"/>
</dbReference>
<dbReference type="EMBL" id="CAJNOV010000048">
    <property type="protein sequence ID" value="CAF0966582.1"/>
    <property type="molecule type" value="Genomic_DNA"/>
</dbReference>
<reference evidence="7" key="1">
    <citation type="submission" date="2021-02" db="EMBL/GenBank/DDBJ databases">
        <authorList>
            <person name="Nowell W R."/>
        </authorList>
    </citation>
    <scope>NUCLEOTIDE SEQUENCE</scope>
</reference>
<dbReference type="Proteomes" id="UP000681967">
    <property type="component" value="Unassembled WGS sequence"/>
</dbReference>
<comment type="caution">
    <text evidence="7">The sequence shown here is derived from an EMBL/GenBank/DDBJ whole genome shotgun (WGS) entry which is preliminary data.</text>
</comment>
<dbReference type="InterPro" id="IPR003409">
    <property type="entry name" value="MORN"/>
</dbReference>
<sequence length="198" mass="24053">MPFCHDRIKYSLKRSSNHTIENRNFYVNIYFNNDDIYHGQWLNNQKHGYGKLINKFNKYFYEGEFFQNKKHGHGKLTIQLNDRSMQRYYIGQWRNDRMNGYGTLYVNQSAYYEGEFRDSKKSGWGKMYYENGDMYEGEWYNNKRHGLGLFVTVNGDRYEGHWFEDNKHGHGQYYFGKQKRLFEGLWFNNMCKSAEQVS</sequence>
<evidence type="ECO:0000256" key="2">
    <source>
        <dbReference type="ARBA" id="ARBA00022737"/>
    </source>
</evidence>
<proteinExistence type="predicted"/>
<accession>A0A815YK85</accession>
<dbReference type="Pfam" id="PF02493">
    <property type="entry name" value="MORN"/>
    <property type="match status" value="6"/>
</dbReference>
<dbReference type="Gene3D" id="2.20.110.10">
    <property type="entry name" value="Histone H3 K4-specific methyltransferase SET7/9 N-terminal domain"/>
    <property type="match status" value="3"/>
</dbReference>
<dbReference type="SMART" id="SM00698">
    <property type="entry name" value="MORN"/>
    <property type="match status" value="6"/>
</dbReference>
<evidence type="ECO:0000313" key="9">
    <source>
        <dbReference type="Proteomes" id="UP000663834"/>
    </source>
</evidence>
<dbReference type="InterPro" id="IPR052472">
    <property type="entry name" value="MORN3"/>
</dbReference>
<dbReference type="EMBL" id="CAJNOW010009873">
    <property type="protein sequence ID" value="CAF1571946.1"/>
    <property type="molecule type" value="Genomic_DNA"/>
</dbReference>